<dbReference type="AlphaFoldDB" id="A0AAE1PVD0"/>
<evidence type="ECO:0000313" key="1">
    <source>
        <dbReference type="EMBL" id="KAK4315406.1"/>
    </source>
</evidence>
<gene>
    <name evidence="1" type="ORF">Pmani_013323</name>
</gene>
<accession>A0AAE1PVD0</accession>
<organism evidence="1 2">
    <name type="scientific">Petrolisthes manimaculis</name>
    <dbReference type="NCBI Taxonomy" id="1843537"/>
    <lineage>
        <taxon>Eukaryota</taxon>
        <taxon>Metazoa</taxon>
        <taxon>Ecdysozoa</taxon>
        <taxon>Arthropoda</taxon>
        <taxon>Crustacea</taxon>
        <taxon>Multicrustacea</taxon>
        <taxon>Malacostraca</taxon>
        <taxon>Eumalacostraca</taxon>
        <taxon>Eucarida</taxon>
        <taxon>Decapoda</taxon>
        <taxon>Pleocyemata</taxon>
        <taxon>Anomura</taxon>
        <taxon>Galatheoidea</taxon>
        <taxon>Porcellanidae</taxon>
        <taxon>Petrolisthes</taxon>
    </lineage>
</organism>
<dbReference type="EMBL" id="JAWZYT010001114">
    <property type="protein sequence ID" value="KAK4315406.1"/>
    <property type="molecule type" value="Genomic_DNA"/>
</dbReference>
<reference evidence="1" key="1">
    <citation type="submission" date="2023-11" db="EMBL/GenBank/DDBJ databases">
        <title>Genome assemblies of two species of porcelain crab, Petrolisthes cinctipes and Petrolisthes manimaculis (Anomura: Porcellanidae).</title>
        <authorList>
            <person name="Angst P."/>
        </authorList>
    </citation>
    <scope>NUCLEOTIDE SEQUENCE</scope>
    <source>
        <strain evidence="1">PB745_02</strain>
        <tissue evidence="1">Gill</tissue>
    </source>
</reference>
<comment type="caution">
    <text evidence="1">The sequence shown here is derived from an EMBL/GenBank/DDBJ whole genome shotgun (WGS) entry which is preliminary data.</text>
</comment>
<dbReference type="Proteomes" id="UP001292094">
    <property type="component" value="Unassembled WGS sequence"/>
</dbReference>
<evidence type="ECO:0000313" key="2">
    <source>
        <dbReference type="Proteomes" id="UP001292094"/>
    </source>
</evidence>
<name>A0AAE1PVD0_9EUCA</name>
<protein>
    <submittedName>
        <fullName evidence="1">Uncharacterized protein</fullName>
    </submittedName>
</protein>
<keyword evidence="2" id="KW-1185">Reference proteome</keyword>
<sequence>MTTLLSSTPPSLFKLVTPYRAESLFRPAWGLGGIEGLCFRVHTKHWGLRNVGEVVKSRGIYWTEEATVLSIHSTTG</sequence>
<proteinExistence type="predicted"/>